<comment type="caution">
    <text evidence="2">The sequence shown here is derived from an EMBL/GenBank/DDBJ whole genome shotgun (WGS) entry which is preliminary data.</text>
</comment>
<dbReference type="AlphaFoldDB" id="W9W8I3"/>
<sequence length="164" mass="17949">MAFIVKNLILVLTLAFLTHINLSVASALPPAGGLRIDMTNSLVARNTSMEAACPAGQSPNQAGCSTCAECCIFQLNDAGCGQHSVEELVVNDYACHPLWIGMNNVWISECTGSFAECMLYSKDDCTGDGSWDITNEQDYCHHTQYWIKSIRCYEDSGPDAKRRT</sequence>
<dbReference type="HOGENOM" id="CLU_1635169_0_0_1"/>
<name>W9W8I3_9EURO</name>
<dbReference type="EMBL" id="AMGW01000003">
    <property type="protein sequence ID" value="EXJ60831.1"/>
    <property type="molecule type" value="Genomic_DNA"/>
</dbReference>
<keyword evidence="1" id="KW-0732">Signal</keyword>
<dbReference type="RefSeq" id="XP_007757184.1">
    <property type="nucleotide sequence ID" value="XM_007758994.1"/>
</dbReference>
<evidence type="ECO:0000256" key="1">
    <source>
        <dbReference type="SAM" id="SignalP"/>
    </source>
</evidence>
<dbReference type="GeneID" id="19179569"/>
<dbReference type="OrthoDB" id="4113859at2759"/>
<dbReference type="VEuPathDB" id="FungiDB:A1O7_04984"/>
<reference evidence="2 3" key="1">
    <citation type="submission" date="2013-03" db="EMBL/GenBank/DDBJ databases">
        <title>The Genome Sequence of Cladophialophora yegresii CBS 114405.</title>
        <authorList>
            <consortium name="The Broad Institute Genomics Platform"/>
            <person name="Cuomo C."/>
            <person name="de Hoog S."/>
            <person name="Gorbushina A."/>
            <person name="Walker B."/>
            <person name="Young S.K."/>
            <person name="Zeng Q."/>
            <person name="Gargeya S."/>
            <person name="Fitzgerald M."/>
            <person name="Haas B."/>
            <person name="Abouelleil A."/>
            <person name="Allen A.W."/>
            <person name="Alvarado L."/>
            <person name="Arachchi H.M."/>
            <person name="Berlin A.M."/>
            <person name="Chapman S.B."/>
            <person name="Gainer-Dewar J."/>
            <person name="Goldberg J."/>
            <person name="Griggs A."/>
            <person name="Gujja S."/>
            <person name="Hansen M."/>
            <person name="Howarth C."/>
            <person name="Imamovic A."/>
            <person name="Ireland A."/>
            <person name="Larimer J."/>
            <person name="McCowan C."/>
            <person name="Murphy C."/>
            <person name="Pearson M."/>
            <person name="Poon T.W."/>
            <person name="Priest M."/>
            <person name="Roberts A."/>
            <person name="Saif S."/>
            <person name="Shea T."/>
            <person name="Sisk P."/>
            <person name="Sykes S."/>
            <person name="Wortman J."/>
            <person name="Nusbaum C."/>
            <person name="Birren B."/>
        </authorList>
    </citation>
    <scope>NUCLEOTIDE SEQUENCE [LARGE SCALE GENOMIC DNA]</scope>
    <source>
        <strain evidence="2 3">CBS 114405</strain>
    </source>
</reference>
<accession>W9W8I3</accession>
<dbReference type="Proteomes" id="UP000019473">
    <property type="component" value="Unassembled WGS sequence"/>
</dbReference>
<evidence type="ECO:0000313" key="3">
    <source>
        <dbReference type="Proteomes" id="UP000019473"/>
    </source>
</evidence>
<proteinExistence type="predicted"/>
<feature type="chain" id="PRO_5004934341" evidence="1">
    <location>
        <begin position="28"/>
        <end position="164"/>
    </location>
</feature>
<keyword evidence="3" id="KW-1185">Reference proteome</keyword>
<evidence type="ECO:0000313" key="2">
    <source>
        <dbReference type="EMBL" id="EXJ60831.1"/>
    </source>
</evidence>
<organism evidence="2 3">
    <name type="scientific">Cladophialophora yegresii CBS 114405</name>
    <dbReference type="NCBI Taxonomy" id="1182544"/>
    <lineage>
        <taxon>Eukaryota</taxon>
        <taxon>Fungi</taxon>
        <taxon>Dikarya</taxon>
        <taxon>Ascomycota</taxon>
        <taxon>Pezizomycotina</taxon>
        <taxon>Eurotiomycetes</taxon>
        <taxon>Chaetothyriomycetidae</taxon>
        <taxon>Chaetothyriales</taxon>
        <taxon>Herpotrichiellaceae</taxon>
        <taxon>Cladophialophora</taxon>
    </lineage>
</organism>
<gene>
    <name evidence="2" type="ORF">A1O7_04984</name>
</gene>
<protein>
    <submittedName>
        <fullName evidence="2">Uncharacterized protein</fullName>
    </submittedName>
</protein>
<feature type="signal peptide" evidence="1">
    <location>
        <begin position="1"/>
        <end position="27"/>
    </location>
</feature>